<evidence type="ECO:0000313" key="5">
    <source>
        <dbReference type="Proteomes" id="UP001139319"/>
    </source>
</evidence>
<dbReference type="GO" id="GO:0016787">
    <property type="term" value="F:hydrolase activity"/>
    <property type="evidence" value="ECO:0007669"/>
    <property type="project" value="UniProtKB-KW"/>
</dbReference>
<evidence type="ECO:0000313" key="4">
    <source>
        <dbReference type="EMBL" id="MCP8898889.1"/>
    </source>
</evidence>
<accession>A0A9X2KT44</accession>
<gene>
    <name evidence="4" type="ORF">M6D89_06215</name>
</gene>
<dbReference type="PANTHER" id="PTHR43248">
    <property type="entry name" value="2-SUCCINYL-6-HYDROXY-2,4-CYCLOHEXADIENE-1-CARBOXYLATE SYNTHASE"/>
    <property type="match status" value="1"/>
</dbReference>
<dbReference type="Gene3D" id="3.40.50.1820">
    <property type="entry name" value="alpha/beta hydrolase"/>
    <property type="match status" value="2"/>
</dbReference>
<proteinExistence type="inferred from homology"/>
<sequence>MAKGVAAVIALLGAVALAIAVWFGAQTSPEQTSAETTGYQYRAAPCNPALADWECGQLLTPDGFELAVRRLAYKGEDKKAAPLFYLQGGPGLDADFSESGLRYWESWRDYAQLKRDLIVMQRRGTDPQSSLRCRGVERLGKKFLAQSIPPAQESRIAKKALLDCIAAKPLFDPQAFGTRHNFADLQALIEQLGLSQFHLFGVSYGSRLAIAAAATPGLQTLVLDSVYPPDAGGVASWPVVLGQAIDRFASACGSQPECVSAWQQAYPDVPLNRDQFISRLQSALEYLARLPVKVDIALDGLPQRVLVSDHRFIAALFAASYRRDRWSLAIRAMAGARKRDREAIAPLIERYANQVVSKAVNSLAFLAVDCRDNPIGLERDYRQLLVQRPLLKPYLESAWQDQICHDWPLAEPPHWPRWENDVGRPKVVIVAGEFDPITPARWAEGLAQRWPQSQLTQYSGIGHGVMGEKPCALAQLESVLSGQSRAFAVCD</sequence>
<reference evidence="4" key="2">
    <citation type="submission" date="2023-01" db="EMBL/GenBank/DDBJ databases">
        <title>Gilvimarinus xylanilyticus HB14 isolated from Caulerpa lentillifera aquaculture base in Hainan, China.</title>
        <authorList>
            <person name="Zhang Y.-J."/>
        </authorList>
    </citation>
    <scope>NUCLEOTIDE SEQUENCE</scope>
    <source>
        <strain evidence="4">HB14</strain>
    </source>
</reference>
<reference evidence="4" key="1">
    <citation type="submission" date="2022-05" db="EMBL/GenBank/DDBJ databases">
        <authorList>
            <person name="Sun H.-N."/>
        </authorList>
    </citation>
    <scope>NUCLEOTIDE SEQUENCE</scope>
    <source>
        <strain evidence="4">HB14</strain>
    </source>
</reference>
<keyword evidence="5" id="KW-1185">Reference proteome</keyword>
<evidence type="ECO:0000256" key="1">
    <source>
        <dbReference type="ARBA" id="ARBA00010088"/>
    </source>
</evidence>
<evidence type="ECO:0000256" key="2">
    <source>
        <dbReference type="ARBA" id="ARBA00022801"/>
    </source>
</evidence>
<dbReference type="EMBL" id="JAMFTH010000001">
    <property type="protein sequence ID" value="MCP8898889.1"/>
    <property type="molecule type" value="Genomic_DNA"/>
</dbReference>
<dbReference type="InterPro" id="IPR051601">
    <property type="entry name" value="Serine_prot/Carboxylest_S33"/>
</dbReference>
<dbReference type="AlphaFoldDB" id="A0A9X2KT44"/>
<organism evidence="4 5">
    <name type="scientific">Gilvimarinus xylanilyticus</name>
    <dbReference type="NCBI Taxonomy" id="2944139"/>
    <lineage>
        <taxon>Bacteria</taxon>
        <taxon>Pseudomonadati</taxon>
        <taxon>Pseudomonadota</taxon>
        <taxon>Gammaproteobacteria</taxon>
        <taxon>Cellvibrionales</taxon>
        <taxon>Cellvibrionaceae</taxon>
        <taxon>Gilvimarinus</taxon>
    </lineage>
</organism>
<dbReference type="Proteomes" id="UP001139319">
    <property type="component" value="Unassembled WGS sequence"/>
</dbReference>
<keyword evidence="2 4" id="KW-0378">Hydrolase</keyword>
<dbReference type="RefSeq" id="WP_253967156.1">
    <property type="nucleotide sequence ID" value="NZ_JAMFTH010000001.1"/>
</dbReference>
<comment type="similarity">
    <text evidence="1">Belongs to the peptidase S33 family.</text>
</comment>
<protein>
    <submittedName>
        <fullName evidence="4">Alpha/beta hydrolase</fullName>
    </submittedName>
</protein>
<dbReference type="InterPro" id="IPR013595">
    <property type="entry name" value="Pept_S33_TAP-like_C"/>
</dbReference>
<dbReference type="InterPro" id="IPR029058">
    <property type="entry name" value="AB_hydrolase_fold"/>
</dbReference>
<dbReference type="Pfam" id="PF08386">
    <property type="entry name" value="Abhydrolase_4"/>
    <property type="match status" value="1"/>
</dbReference>
<dbReference type="SUPFAM" id="SSF53474">
    <property type="entry name" value="alpha/beta-Hydrolases"/>
    <property type="match status" value="1"/>
</dbReference>
<comment type="caution">
    <text evidence="4">The sequence shown here is derived from an EMBL/GenBank/DDBJ whole genome shotgun (WGS) entry which is preliminary data.</text>
</comment>
<feature type="domain" description="Peptidase S33 tripeptidyl aminopeptidase-like C-terminal" evidence="3">
    <location>
        <begin position="397"/>
        <end position="477"/>
    </location>
</feature>
<name>A0A9X2KT44_9GAMM</name>
<evidence type="ECO:0000259" key="3">
    <source>
        <dbReference type="Pfam" id="PF08386"/>
    </source>
</evidence>
<dbReference type="PANTHER" id="PTHR43248:SF2">
    <property type="entry name" value="PROLYL AMINOPEPTIDASE"/>
    <property type="match status" value="1"/>
</dbReference>